<reference evidence="2" key="2">
    <citation type="journal article" date="2024" name="Plant">
        <title>Genomic evolution and insights into agronomic trait innovations of Sesamum species.</title>
        <authorList>
            <person name="Miao H."/>
            <person name="Wang L."/>
            <person name="Qu L."/>
            <person name="Liu H."/>
            <person name="Sun Y."/>
            <person name="Le M."/>
            <person name="Wang Q."/>
            <person name="Wei S."/>
            <person name="Zheng Y."/>
            <person name="Lin W."/>
            <person name="Duan Y."/>
            <person name="Cao H."/>
            <person name="Xiong S."/>
            <person name="Wang X."/>
            <person name="Wei L."/>
            <person name="Li C."/>
            <person name="Ma Q."/>
            <person name="Ju M."/>
            <person name="Zhao R."/>
            <person name="Li G."/>
            <person name="Mu C."/>
            <person name="Tian Q."/>
            <person name="Mei H."/>
            <person name="Zhang T."/>
            <person name="Gao T."/>
            <person name="Zhang H."/>
        </authorList>
    </citation>
    <scope>NUCLEOTIDE SEQUENCE</scope>
    <source>
        <strain evidence="2">3651</strain>
    </source>
</reference>
<accession>A0AAE1YE83</accession>
<name>A0AAE1YE83_9LAMI</name>
<reference evidence="2" key="1">
    <citation type="submission" date="2020-06" db="EMBL/GenBank/DDBJ databases">
        <authorList>
            <person name="Li T."/>
            <person name="Hu X."/>
            <person name="Zhang T."/>
            <person name="Song X."/>
            <person name="Zhang H."/>
            <person name="Dai N."/>
            <person name="Sheng W."/>
            <person name="Hou X."/>
            <person name="Wei L."/>
        </authorList>
    </citation>
    <scope>NUCLEOTIDE SEQUENCE</scope>
    <source>
        <strain evidence="2">3651</strain>
        <tissue evidence="2">Leaf</tissue>
    </source>
</reference>
<protein>
    <submittedName>
        <fullName evidence="2">Uncharacterized protein</fullName>
    </submittedName>
</protein>
<sequence>MESVLINSFHQHLLCSSNLPLGKVLGESGGSSDTLAAKLRTSPAKPPLTVLLTKIRISYAFRIPKERQQDFPPEKKKLALPTQPASKPEQALRYAPRFVSSTSL</sequence>
<keyword evidence="3" id="KW-1185">Reference proteome</keyword>
<evidence type="ECO:0000313" key="3">
    <source>
        <dbReference type="Proteomes" id="UP001293254"/>
    </source>
</evidence>
<gene>
    <name evidence="2" type="ORF">Salat_1158700</name>
</gene>
<organism evidence="2 3">
    <name type="scientific">Sesamum alatum</name>
    <dbReference type="NCBI Taxonomy" id="300844"/>
    <lineage>
        <taxon>Eukaryota</taxon>
        <taxon>Viridiplantae</taxon>
        <taxon>Streptophyta</taxon>
        <taxon>Embryophyta</taxon>
        <taxon>Tracheophyta</taxon>
        <taxon>Spermatophyta</taxon>
        <taxon>Magnoliopsida</taxon>
        <taxon>eudicotyledons</taxon>
        <taxon>Gunneridae</taxon>
        <taxon>Pentapetalae</taxon>
        <taxon>asterids</taxon>
        <taxon>lamiids</taxon>
        <taxon>Lamiales</taxon>
        <taxon>Pedaliaceae</taxon>
        <taxon>Sesamum</taxon>
    </lineage>
</organism>
<comment type="caution">
    <text evidence="2">The sequence shown here is derived from an EMBL/GenBank/DDBJ whole genome shotgun (WGS) entry which is preliminary data.</text>
</comment>
<proteinExistence type="predicted"/>
<dbReference type="Proteomes" id="UP001293254">
    <property type="component" value="Unassembled WGS sequence"/>
</dbReference>
<dbReference type="EMBL" id="JACGWO010000004">
    <property type="protein sequence ID" value="KAK4428589.1"/>
    <property type="molecule type" value="Genomic_DNA"/>
</dbReference>
<feature type="region of interest" description="Disordered" evidence="1">
    <location>
        <begin position="70"/>
        <end position="104"/>
    </location>
</feature>
<evidence type="ECO:0000313" key="2">
    <source>
        <dbReference type="EMBL" id="KAK4428589.1"/>
    </source>
</evidence>
<dbReference type="AlphaFoldDB" id="A0AAE1YE83"/>
<evidence type="ECO:0000256" key="1">
    <source>
        <dbReference type="SAM" id="MobiDB-lite"/>
    </source>
</evidence>